<accession>A0A510I4I8</accession>
<proteinExistence type="predicted"/>
<evidence type="ECO:0000313" key="3">
    <source>
        <dbReference type="Proteomes" id="UP000315115"/>
    </source>
</evidence>
<dbReference type="AlphaFoldDB" id="A0A510I4I8"/>
<evidence type="ECO:0000256" key="1">
    <source>
        <dbReference type="SAM" id="SignalP"/>
    </source>
</evidence>
<dbReference type="Proteomes" id="UP000315115">
    <property type="component" value="Chromosome 1"/>
</dbReference>
<reference evidence="3" key="1">
    <citation type="submission" date="2019-07" db="EMBL/GenBank/DDBJ databases">
        <title>Complete Genome Sequences of Vibrion rotiferianus strain AM7.</title>
        <authorList>
            <person name="Miyazaki K."/>
            <person name="Wiseschart A."/>
            <person name="Pootanakit K."/>
            <person name="Ishimori K."/>
            <person name="Kitahara K."/>
        </authorList>
    </citation>
    <scope>NUCLEOTIDE SEQUENCE [LARGE SCALE GENOMIC DNA]</scope>
    <source>
        <strain evidence="3">AM7</strain>
    </source>
</reference>
<keyword evidence="1" id="KW-0732">Signal</keyword>
<gene>
    <name evidence="2" type="ORF">VroAM7_11420</name>
</gene>
<feature type="chain" id="PRO_5022210310" evidence="1">
    <location>
        <begin position="18"/>
        <end position="169"/>
    </location>
</feature>
<protein>
    <submittedName>
        <fullName evidence="2">Uncharacterized protein</fullName>
    </submittedName>
</protein>
<sequence>MKKLIFTLLFVCQSVVANPTVFGLTIGETTVEQLKSKYNVSHQGINKYSQGDMYHIPRNQIQFEGINDVTVIFSRSNKLIAVLTELPKSKFDYLNGTLGKKYQLVNQKIPFVGNKSATYKDGETEITLEAPHMSFQLSMNYIHSDLLKAFNTQSEKEKEKKQQQESSML</sequence>
<organism evidence="2 3">
    <name type="scientific">Vibrio rotiferianus</name>
    <dbReference type="NCBI Taxonomy" id="190895"/>
    <lineage>
        <taxon>Bacteria</taxon>
        <taxon>Pseudomonadati</taxon>
        <taxon>Pseudomonadota</taxon>
        <taxon>Gammaproteobacteria</taxon>
        <taxon>Vibrionales</taxon>
        <taxon>Vibrionaceae</taxon>
        <taxon>Vibrio</taxon>
    </lineage>
</organism>
<dbReference type="RefSeq" id="WP_143692335.1">
    <property type="nucleotide sequence ID" value="NZ_AP019798.1"/>
</dbReference>
<dbReference type="EMBL" id="AP019798">
    <property type="protein sequence ID" value="BBL88489.1"/>
    <property type="molecule type" value="Genomic_DNA"/>
</dbReference>
<evidence type="ECO:0000313" key="2">
    <source>
        <dbReference type="EMBL" id="BBL88489.1"/>
    </source>
</evidence>
<name>A0A510I4I8_9VIBR</name>
<feature type="signal peptide" evidence="1">
    <location>
        <begin position="1"/>
        <end position="17"/>
    </location>
</feature>